<dbReference type="SUPFAM" id="SSF102588">
    <property type="entry name" value="LmbE-like"/>
    <property type="match status" value="1"/>
</dbReference>
<reference evidence="1 2" key="1">
    <citation type="submission" date="2015-08" db="EMBL/GenBank/DDBJ databases">
        <title>Complete genome sequence of Sulfurifustis variabilis.</title>
        <authorList>
            <person name="Miura A."/>
            <person name="Kojima H."/>
            <person name="Fukui M."/>
        </authorList>
    </citation>
    <scope>NUCLEOTIDE SEQUENCE [LARGE SCALE GENOMIC DNA]</scope>
    <source>
        <strain evidence="2">skN76</strain>
    </source>
</reference>
<evidence type="ECO:0008006" key="3">
    <source>
        <dbReference type="Google" id="ProtNLM"/>
    </source>
</evidence>
<evidence type="ECO:0000313" key="1">
    <source>
        <dbReference type="EMBL" id="BAU48086.1"/>
    </source>
</evidence>
<dbReference type="KEGG" id="sva:SVA_1524"/>
<sequence length="281" mass="32660">MGASPGTARGDGRRAALVVAHPDDEVLWFSSLLRDVDLVLFCFEEVRSRPEWTEGRRRALADYPLPGVDSLRLTESEVFNGADWRRPECTEQGLAVTRNDDSFPAFSEAVYRANFERLRRGLGERLAQGFTRVYTHNPWGEYGHEEHVQVYRAVKAVQPALGFELWVDNYCSNKSHELMLRYVNGFHSDYATAATDPGLGEQLERLYRRYGCWTWFDDYVWFTHECFQRDRDVARGEPVAGHFFPLNYLRVEAPWDREPVPRWRRVAGQLRRYLPAPVPAR</sequence>
<proteinExistence type="predicted"/>
<protein>
    <recommendedName>
        <fullName evidence="3">GlcNAc-PI de-N-acetylase</fullName>
    </recommendedName>
</protein>
<evidence type="ECO:0000313" key="2">
    <source>
        <dbReference type="Proteomes" id="UP000218899"/>
    </source>
</evidence>
<name>A0A1B4V3F0_9GAMM</name>
<accession>A0A1B4V3F0</accession>
<dbReference type="RefSeq" id="WP_096460631.1">
    <property type="nucleotide sequence ID" value="NZ_AP014936.1"/>
</dbReference>
<dbReference type="AlphaFoldDB" id="A0A1B4V3F0"/>
<dbReference type="EMBL" id="AP014936">
    <property type="protein sequence ID" value="BAU48086.1"/>
    <property type="molecule type" value="Genomic_DNA"/>
</dbReference>
<gene>
    <name evidence="1" type="ORF">SVA_1524</name>
</gene>
<keyword evidence="2" id="KW-1185">Reference proteome</keyword>
<dbReference type="Gene3D" id="3.40.50.10320">
    <property type="entry name" value="LmbE-like"/>
    <property type="match status" value="1"/>
</dbReference>
<dbReference type="OrthoDB" id="9790023at2"/>
<dbReference type="Proteomes" id="UP000218899">
    <property type="component" value="Chromosome"/>
</dbReference>
<dbReference type="InterPro" id="IPR024078">
    <property type="entry name" value="LmbE-like_dom_sf"/>
</dbReference>
<organism evidence="1 2">
    <name type="scientific">Sulfurifustis variabilis</name>
    <dbReference type="NCBI Taxonomy" id="1675686"/>
    <lineage>
        <taxon>Bacteria</taxon>
        <taxon>Pseudomonadati</taxon>
        <taxon>Pseudomonadota</taxon>
        <taxon>Gammaproteobacteria</taxon>
        <taxon>Acidiferrobacterales</taxon>
        <taxon>Acidiferrobacteraceae</taxon>
        <taxon>Sulfurifustis</taxon>
    </lineage>
</organism>